<evidence type="ECO:0000256" key="2">
    <source>
        <dbReference type="SAM" id="Phobius"/>
    </source>
</evidence>
<dbReference type="RefSeq" id="WP_279674826.1">
    <property type="nucleotide sequence ID" value="NZ_CP122566.1"/>
</dbReference>
<feature type="transmembrane region" description="Helical" evidence="2">
    <location>
        <begin position="249"/>
        <end position="270"/>
    </location>
</feature>
<feature type="transmembrane region" description="Helical" evidence="2">
    <location>
        <begin position="276"/>
        <end position="297"/>
    </location>
</feature>
<dbReference type="InterPro" id="IPR036938">
    <property type="entry name" value="PAP2/HPO_sf"/>
</dbReference>
<evidence type="ECO:0000313" key="4">
    <source>
        <dbReference type="EMBL" id="WGH93062.1"/>
    </source>
</evidence>
<accession>A0AAJ6AJA5</accession>
<keyword evidence="5" id="KW-1185">Reference proteome</keyword>
<protein>
    <submittedName>
        <fullName evidence="4">Phosphatase PAP2 family protein</fullName>
    </submittedName>
</protein>
<feature type="transmembrane region" description="Helical" evidence="2">
    <location>
        <begin position="154"/>
        <end position="174"/>
    </location>
</feature>
<dbReference type="Gene3D" id="1.20.144.10">
    <property type="entry name" value="Phosphatidic acid phosphatase type 2/haloperoxidase"/>
    <property type="match status" value="1"/>
</dbReference>
<keyword evidence="2" id="KW-1133">Transmembrane helix</keyword>
<feature type="region of interest" description="Disordered" evidence="1">
    <location>
        <begin position="1"/>
        <end position="94"/>
    </location>
</feature>
<dbReference type="EMBL" id="CP122566">
    <property type="protein sequence ID" value="WGH93062.1"/>
    <property type="molecule type" value="Genomic_DNA"/>
</dbReference>
<dbReference type="SMART" id="SM00014">
    <property type="entry name" value="acidPPc"/>
    <property type="match status" value="1"/>
</dbReference>
<sequence length="390" mass="42353">MNFRHRSSQHDPEQGPESEPISAEKQVPFDPKKTYNPYGETDIFQVDELHPNAASSPASPDRLSEPGLVSHVSDESAGSRRRERHPQHQPGHAPMAIQPASRLGLWALWVLVMALALWGIYTFFVTSHPGQIIEQAAINSATQNLQSLHSYSQMVLSELPTVVAVLAVLTFVVITLFRRRWLASLIAVVVFAGANITTQVLKNVVLARPDLANGVPYYTGNSMPSGHTTFAAAAVIAIFLVVAPRWRSLVAFLGAVFVSAVGVATFLEAWHRPADMVAALLVSGIWGLIGGAIIFRVEPQWNAFSARGRPRDLGWNALLWTLGIMVLLGAAATVAIATGLNMVPEQFNPESLASMWYLAYGALFIAGSGFVIYGVLSTFFRAETGQRGSR</sequence>
<feature type="transmembrane region" description="Helical" evidence="2">
    <location>
        <begin position="317"/>
        <end position="337"/>
    </location>
</feature>
<feature type="transmembrane region" description="Helical" evidence="2">
    <location>
        <begin position="181"/>
        <end position="201"/>
    </location>
</feature>
<feature type="transmembrane region" description="Helical" evidence="2">
    <location>
        <begin position="221"/>
        <end position="242"/>
    </location>
</feature>
<reference evidence="4 5" key="1">
    <citation type="submission" date="2023-03" db="EMBL/GenBank/DDBJ databases">
        <title>Complete genome sequences of several Auritidibacter ignavus strains isolated from ear infections.</title>
        <authorList>
            <person name="Baehr T."/>
            <person name="Baumhoegger A.M."/>
        </authorList>
    </citation>
    <scope>NUCLEOTIDE SEQUENCE [LARGE SCALE GENOMIC DNA]</scope>
    <source>
        <strain evidence="4 5">BABAE-6</strain>
    </source>
</reference>
<keyword evidence="2" id="KW-0812">Transmembrane</keyword>
<proteinExistence type="predicted"/>
<evidence type="ECO:0000256" key="1">
    <source>
        <dbReference type="SAM" id="MobiDB-lite"/>
    </source>
</evidence>
<dbReference type="SUPFAM" id="SSF48317">
    <property type="entry name" value="Acid phosphatase/Vanadium-dependent haloperoxidase"/>
    <property type="match status" value="1"/>
</dbReference>
<dbReference type="Proteomes" id="UP001224674">
    <property type="component" value="Chromosome"/>
</dbReference>
<dbReference type="AlphaFoldDB" id="A0AAJ6AJA5"/>
<feature type="transmembrane region" description="Helical" evidence="2">
    <location>
        <begin position="103"/>
        <end position="124"/>
    </location>
</feature>
<feature type="domain" description="Phosphatidic acid phosphatase type 2/haloperoxidase" evidence="3">
    <location>
        <begin position="184"/>
        <end position="291"/>
    </location>
</feature>
<evidence type="ECO:0000313" key="5">
    <source>
        <dbReference type="Proteomes" id="UP001224674"/>
    </source>
</evidence>
<feature type="transmembrane region" description="Helical" evidence="2">
    <location>
        <begin position="357"/>
        <end position="380"/>
    </location>
</feature>
<keyword evidence="2" id="KW-0472">Membrane</keyword>
<name>A0AAJ6AJA5_9MICC</name>
<organism evidence="4 5">
    <name type="scientific">Auritidibacter ignavus</name>
    <dbReference type="NCBI Taxonomy" id="678932"/>
    <lineage>
        <taxon>Bacteria</taxon>
        <taxon>Bacillati</taxon>
        <taxon>Actinomycetota</taxon>
        <taxon>Actinomycetes</taxon>
        <taxon>Micrococcales</taxon>
        <taxon>Micrococcaceae</taxon>
        <taxon>Auritidibacter</taxon>
    </lineage>
</organism>
<dbReference type="InterPro" id="IPR000326">
    <property type="entry name" value="PAP2/HPO"/>
</dbReference>
<dbReference type="Pfam" id="PF01569">
    <property type="entry name" value="PAP2"/>
    <property type="match status" value="1"/>
</dbReference>
<gene>
    <name evidence="4" type="ORF">QDX21_12340</name>
</gene>
<evidence type="ECO:0000259" key="3">
    <source>
        <dbReference type="SMART" id="SM00014"/>
    </source>
</evidence>